<dbReference type="GO" id="GO:0042759">
    <property type="term" value="P:long-chain fatty acid biosynthetic process"/>
    <property type="evidence" value="ECO:0007669"/>
    <property type="project" value="TreeGrafter"/>
</dbReference>
<dbReference type="GO" id="GO:0046514">
    <property type="term" value="P:ceramide catabolic process"/>
    <property type="evidence" value="ECO:0007669"/>
    <property type="project" value="InterPro"/>
</dbReference>
<keyword evidence="10" id="KW-1185">Reference proteome</keyword>
<dbReference type="Pfam" id="PF17048">
    <property type="entry name" value="Ceramidse_alk_C"/>
    <property type="match status" value="1"/>
</dbReference>
<keyword evidence="4" id="KW-0479">Metal-binding</keyword>
<evidence type="ECO:0000313" key="10">
    <source>
        <dbReference type="Proteomes" id="UP000606974"/>
    </source>
</evidence>
<evidence type="ECO:0000259" key="8">
    <source>
        <dbReference type="Pfam" id="PF17048"/>
    </source>
</evidence>
<evidence type="ECO:0000256" key="2">
    <source>
        <dbReference type="ARBA" id="ARBA00022801"/>
    </source>
</evidence>
<evidence type="ECO:0000313" key="9">
    <source>
        <dbReference type="EMBL" id="KAF7504170.1"/>
    </source>
</evidence>
<accession>A0A8H7AFD2</accession>
<dbReference type="Gene3D" id="2.60.40.2300">
    <property type="entry name" value="Neutral/alkaline non-lysosomal ceramidase, C-terminal domain"/>
    <property type="match status" value="1"/>
</dbReference>
<dbReference type="PANTHER" id="PTHR12670">
    <property type="entry name" value="CERAMIDASE"/>
    <property type="match status" value="1"/>
</dbReference>
<dbReference type="InterPro" id="IPR006823">
    <property type="entry name" value="Ceramidase_alk"/>
</dbReference>
<evidence type="ECO:0000256" key="1">
    <source>
        <dbReference type="ARBA" id="ARBA00009835"/>
    </source>
</evidence>
<evidence type="ECO:0000256" key="4">
    <source>
        <dbReference type="PIRSR" id="PIRSR606823-2"/>
    </source>
</evidence>
<feature type="binding site" evidence="4">
    <location>
        <position position="261"/>
    </location>
    <ligand>
        <name>Zn(2+)</name>
        <dbReference type="ChEBI" id="CHEBI:29105"/>
    </ligand>
</feature>
<dbReference type="InterPro" id="IPR038445">
    <property type="entry name" value="NCDase_C_sf"/>
</dbReference>
<proteinExistence type="inferred from homology"/>
<feature type="region of interest" description="Disordered" evidence="6">
    <location>
        <begin position="427"/>
        <end position="448"/>
    </location>
</feature>
<dbReference type="PANTHER" id="PTHR12670:SF1">
    <property type="entry name" value="NEUTRAL CERAMIDASE"/>
    <property type="match status" value="1"/>
</dbReference>
<dbReference type="EMBL" id="JAACFV010000147">
    <property type="protein sequence ID" value="KAF7504170.1"/>
    <property type="molecule type" value="Genomic_DNA"/>
</dbReference>
<evidence type="ECO:0000256" key="5">
    <source>
        <dbReference type="RuleBase" id="RU366019"/>
    </source>
</evidence>
<dbReference type="GO" id="GO:0017040">
    <property type="term" value="F:N-acylsphingosine amidohydrolase activity"/>
    <property type="evidence" value="ECO:0007669"/>
    <property type="project" value="UniProtKB-UniRule"/>
</dbReference>
<dbReference type="OrthoDB" id="191371at2759"/>
<feature type="binding site" evidence="4">
    <location>
        <position position="551"/>
    </location>
    <ligand>
        <name>Zn(2+)</name>
        <dbReference type="ChEBI" id="CHEBI:29105"/>
    </ligand>
</feature>
<feature type="compositionally biased region" description="Polar residues" evidence="6">
    <location>
        <begin position="438"/>
        <end position="448"/>
    </location>
</feature>
<dbReference type="AlphaFoldDB" id="A0A8H7AFD2"/>
<dbReference type="Proteomes" id="UP000606974">
    <property type="component" value="Unassembled WGS sequence"/>
</dbReference>
<dbReference type="Pfam" id="PF04734">
    <property type="entry name" value="Ceramidase_alk"/>
    <property type="match status" value="1"/>
</dbReference>
<organism evidence="9 10">
    <name type="scientific">Endocarpon pusillum</name>
    <dbReference type="NCBI Taxonomy" id="364733"/>
    <lineage>
        <taxon>Eukaryota</taxon>
        <taxon>Fungi</taxon>
        <taxon>Dikarya</taxon>
        <taxon>Ascomycota</taxon>
        <taxon>Pezizomycotina</taxon>
        <taxon>Eurotiomycetes</taxon>
        <taxon>Chaetothyriomycetidae</taxon>
        <taxon>Verrucariales</taxon>
        <taxon>Verrucariaceae</taxon>
        <taxon>Endocarpon</taxon>
    </lineage>
</organism>
<dbReference type="InterPro" id="IPR031331">
    <property type="entry name" value="NEUT/ALK_ceramidase_C"/>
</dbReference>
<feature type="domain" description="Neutral/alkaline non-lysosomal ceramidase N-terminal" evidence="7">
    <location>
        <begin position="56"/>
        <end position="580"/>
    </location>
</feature>
<keyword evidence="5" id="KW-0443">Lipid metabolism</keyword>
<name>A0A8H7AFD2_9EURO</name>
<feature type="binding site" evidence="4">
    <location>
        <position position="151"/>
    </location>
    <ligand>
        <name>Zn(2+)</name>
        <dbReference type="ChEBI" id="CHEBI:29105"/>
    </ligand>
</feature>
<keyword evidence="5" id="KW-0746">Sphingolipid metabolism</keyword>
<feature type="active site" description="Nucleophile" evidence="3">
    <location>
        <position position="308"/>
    </location>
</feature>
<protein>
    <recommendedName>
        <fullName evidence="5">Neutral ceramidase</fullName>
        <ecNumber evidence="5">3.5.1.23</ecNumber>
    </recommendedName>
</protein>
<feature type="binding site" evidence="4">
    <location>
        <position position="511"/>
    </location>
    <ligand>
        <name>Zn(2+)</name>
        <dbReference type="ChEBI" id="CHEBI:29105"/>
    </ligand>
</feature>
<evidence type="ECO:0000256" key="3">
    <source>
        <dbReference type="PIRSR" id="PIRSR606823-1"/>
    </source>
</evidence>
<comment type="cofactor">
    <cofactor evidence="4">
        <name>Zn(2+)</name>
        <dbReference type="ChEBI" id="CHEBI:29105"/>
    </cofactor>
    <text evidence="4">Binds 1 zinc ion per subunit.</text>
</comment>
<dbReference type="InterPro" id="IPR031329">
    <property type="entry name" value="NEUT/ALK_ceramidase_N"/>
</dbReference>
<comment type="similarity">
    <text evidence="1 5">Belongs to the neutral ceramidase family.</text>
</comment>
<comment type="catalytic activity">
    <reaction evidence="5">
        <text>an N-acylsphing-4-enine + H2O = sphing-4-enine + a fatty acid</text>
        <dbReference type="Rhea" id="RHEA:20856"/>
        <dbReference type="ChEBI" id="CHEBI:15377"/>
        <dbReference type="ChEBI" id="CHEBI:28868"/>
        <dbReference type="ChEBI" id="CHEBI:52639"/>
        <dbReference type="ChEBI" id="CHEBI:57756"/>
        <dbReference type="EC" id="3.5.1.23"/>
    </reaction>
</comment>
<keyword evidence="2 5" id="KW-0378">Hydrolase</keyword>
<keyword evidence="4" id="KW-0862">Zinc</keyword>
<dbReference type="GO" id="GO:0005576">
    <property type="term" value="C:extracellular region"/>
    <property type="evidence" value="ECO:0007669"/>
    <property type="project" value="TreeGrafter"/>
</dbReference>
<gene>
    <name evidence="9" type="ORF">GJ744_002639</name>
</gene>
<dbReference type="EC" id="3.5.1.23" evidence="5"/>
<evidence type="ECO:0000256" key="6">
    <source>
        <dbReference type="SAM" id="MobiDB-lite"/>
    </source>
</evidence>
<dbReference type="GO" id="GO:0016020">
    <property type="term" value="C:membrane"/>
    <property type="evidence" value="ECO:0007669"/>
    <property type="project" value="GOC"/>
</dbReference>
<sequence length="811" mass="87186">MARSHIITAVVTACLALFLFWQLAVNFNFSADNSPLIVSLGHDSNAQHHVLEDSEYLLGVGKADITGPVVEINMMGYADMDQNGSGLRQRLYCRAFIVGSISEPSARIVYLVLDTQSGDTAIRHGILEGLTGLGDNFAVYTKNNVAVTGTHSHSGPGAWLNYLLPQITSKGFDKSSYQAIVNGSLLAIRRAHESLVPGHLSLGSTDVESANSNRSPFAYEANPQEERSRYSSDVDKTMTILRFDRASDGKAMGMLSWFAVHGTSLYGNNTLISGDNKGVAAYLFERSMSSTHPGFVAGFSQANVGDTSPNILGAYCDDTGLPCRFNDSTCSGKIKTCHGRGPFWTIPDQGAKSCFEIGRRQSVAAQSLFNNPSSLRRLSGSASTVSSLHTYVNLTSYTFPSPFNASLIRSTCSAALGHSFAGGTTDGPGAFDFRQGDTDNSPDSPSQRNPLWKLARAFVHEPSAAQEACQSPKPILLDVGAADSPYAWTPNIVDIQLLRVGPLLMIISPGEATTMSGRRWRETLASAAPSVLGISDPVVVLGGPANTYTHYIATEQEYGIQRYEGASTLYGPHTLEAYINLTLSYLPYLGNSGTRDGLPPLPPGPQPPINTNRSLSFIRGVVLDTAPLFKRFGDVLASPQPPASRIYMPGESVSTRFVGANPRNNFRLEGTFAAVERLDTAGAGAGAGAKEEKWHVVRTDADWNLVFRWERKSTLLGTSEVRVEWEIEEGSQHRDHQGAAVLVEPGLYRMRYFGDAKALNGQITPFEGTGGVFRVGESGAGNANANAHADDLKTAKGRAAHFVKGRGQTGR</sequence>
<dbReference type="GO" id="GO:0046512">
    <property type="term" value="P:sphingosine biosynthetic process"/>
    <property type="evidence" value="ECO:0007669"/>
    <property type="project" value="TreeGrafter"/>
</dbReference>
<dbReference type="GO" id="GO:0046872">
    <property type="term" value="F:metal ion binding"/>
    <property type="evidence" value="ECO:0007669"/>
    <property type="project" value="UniProtKB-KW"/>
</dbReference>
<evidence type="ECO:0000259" key="7">
    <source>
        <dbReference type="Pfam" id="PF04734"/>
    </source>
</evidence>
<reference evidence="9" key="1">
    <citation type="submission" date="2020-02" db="EMBL/GenBank/DDBJ databases">
        <authorList>
            <person name="Palmer J.M."/>
        </authorList>
    </citation>
    <scope>NUCLEOTIDE SEQUENCE</scope>
    <source>
        <strain evidence="9">EPUS1.4</strain>
        <tissue evidence="9">Thallus</tissue>
    </source>
</reference>
<feature type="domain" description="Neutral/alkaline non-lysosomal ceramidase C-terminal" evidence="8">
    <location>
        <begin position="598"/>
        <end position="775"/>
    </location>
</feature>
<comment type="caution">
    <text evidence="9">The sequence shown here is derived from an EMBL/GenBank/DDBJ whole genome shotgun (WGS) entry which is preliminary data.</text>
</comment>